<feature type="compositionally biased region" description="Basic residues" evidence="1">
    <location>
        <begin position="72"/>
        <end position="83"/>
    </location>
</feature>
<gene>
    <name evidence="2" type="ORF">SAMN04489732_1307</name>
</gene>
<name>A0A1H8YNC7_9PSEU</name>
<feature type="compositionally biased region" description="Basic residues" evidence="1">
    <location>
        <begin position="10"/>
        <end position="22"/>
    </location>
</feature>
<feature type="compositionally biased region" description="Basic residues" evidence="1">
    <location>
        <begin position="127"/>
        <end position="141"/>
    </location>
</feature>
<evidence type="ECO:0000313" key="2">
    <source>
        <dbReference type="EMBL" id="SEP53705.1"/>
    </source>
</evidence>
<evidence type="ECO:0000256" key="1">
    <source>
        <dbReference type="SAM" id="MobiDB-lite"/>
    </source>
</evidence>
<keyword evidence="3" id="KW-1185">Reference proteome</keyword>
<sequence>MGGIPASRARGVRWNRGGRRCRAGCAPDDAQPQGIRPPDTGARTPLHGDGAGPRSATAVPIRRGSAREQRVRRPRRVRPRRWQRAADRTRQGRCRRHGTPIADEPADSGALACRTSVRDTPIDARTRRTTSGRWRRERRQRTAQVRTARLRWRRREQRSGTRTLGGRPQGHVRRAQGIRDRLDVRHRTWIRGTRQVRLGQQEHGTPSPVAVPRARQGSRGRGRRRSFAWTTPTSTGPWPRETRSGHEHEPGDQKGRHR</sequence>
<feature type="region of interest" description="Disordered" evidence="1">
    <location>
        <begin position="1"/>
        <end position="179"/>
    </location>
</feature>
<proteinExistence type="predicted"/>
<organism evidence="2 3">
    <name type="scientific">Amycolatopsis saalfeldensis</name>
    <dbReference type="NCBI Taxonomy" id="394193"/>
    <lineage>
        <taxon>Bacteria</taxon>
        <taxon>Bacillati</taxon>
        <taxon>Actinomycetota</taxon>
        <taxon>Actinomycetes</taxon>
        <taxon>Pseudonocardiales</taxon>
        <taxon>Pseudonocardiaceae</taxon>
        <taxon>Amycolatopsis</taxon>
    </lineage>
</organism>
<protein>
    <submittedName>
        <fullName evidence="2">Uncharacterized protein</fullName>
    </submittedName>
</protein>
<feature type="compositionally biased region" description="Basic residues" evidence="1">
    <location>
        <begin position="216"/>
        <end position="226"/>
    </location>
</feature>
<dbReference type="EMBL" id="FOEF01000030">
    <property type="protein sequence ID" value="SEP53705.1"/>
    <property type="molecule type" value="Genomic_DNA"/>
</dbReference>
<reference evidence="2 3" key="1">
    <citation type="submission" date="2016-10" db="EMBL/GenBank/DDBJ databases">
        <authorList>
            <person name="de Groot N.N."/>
        </authorList>
    </citation>
    <scope>NUCLEOTIDE SEQUENCE [LARGE SCALE GENOMIC DNA]</scope>
    <source>
        <strain evidence="2 3">DSM 44993</strain>
    </source>
</reference>
<evidence type="ECO:0000313" key="3">
    <source>
        <dbReference type="Proteomes" id="UP000198582"/>
    </source>
</evidence>
<feature type="compositionally biased region" description="Basic and acidic residues" evidence="1">
    <location>
        <begin position="116"/>
        <end position="126"/>
    </location>
</feature>
<accession>A0A1H8YNC7</accession>
<dbReference type="Proteomes" id="UP000198582">
    <property type="component" value="Unassembled WGS sequence"/>
</dbReference>
<feature type="compositionally biased region" description="Basic and acidic residues" evidence="1">
    <location>
        <begin position="240"/>
        <end position="258"/>
    </location>
</feature>
<feature type="region of interest" description="Disordered" evidence="1">
    <location>
        <begin position="193"/>
        <end position="258"/>
    </location>
</feature>
<dbReference type="AlphaFoldDB" id="A0A1H8YNC7"/>